<dbReference type="AlphaFoldDB" id="A0A2I2M9P2"/>
<feature type="region of interest" description="Disordered" evidence="1">
    <location>
        <begin position="127"/>
        <end position="156"/>
    </location>
</feature>
<accession>A0A2I2M9P2</accession>
<feature type="signal peptide" evidence="2">
    <location>
        <begin position="1"/>
        <end position="22"/>
    </location>
</feature>
<dbReference type="EMBL" id="OENE01000015">
    <property type="protein sequence ID" value="SOU88807.1"/>
    <property type="molecule type" value="Genomic_DNA"/>
</dbReference>
<feature type="chain" id="PRO_5014192200" evidence="2">
    <location>
        <begin position="23"/>
        <end position="156"/>
    </location>
</feature>
<dbReference type="Proteomes" id="UP000490060">
    <property type="component" value="Unassembled WGS sequence"/>
</dbReference>
<proteinExistence type="predicted"/>
<organism evidence="3 4">
    <name type="scientific">Tenacibaculum finnmarkense genomovar ulcerans</name>
    <dbReference type="NCBI Taxonomy" id="2781388"/>
    <lineage>
        <taxon>Bacteria</taxon>
        <taxon>Pseudomonadati</taxon>
        <taxon>Bacteroidota</taxon>
        <taxon>Flavobacteriia</taxon>
        <taxon>Flavobacteriales</taxon>
        <taxon>Flavobacteriaceae</taxon>
        <taxon>Tenacibaculum</taxon>
        <taxon>Tenacibaculum finnmarkense</taxon>
    </lineage>
</organism>
<reference evidence="3 4" key="1">
    <citation type="submission" date="2017-11" db="EMBL/GenBank/DDBJ databases">
        <authorList>
            <person name="Duchaud E."/>
        </authorList>
    </citation>
    <scope>NUCLEOTIDE SEQUENCE [LARGE SCALE GENOMIC DNA]</scope>
    <source>
        <strain evidence="3 4">TNO010</strain>
    </source>
</reference>
<evidence type="ECO:0000313" key="4">
    <source>
        <dbReference type="Proteomes" id="UP000490060"/>
    </source>
</evidence>
<name>A0A2I2M9P2_9FLAO</name>
<feature type="compositionally biased region" description="Basic residues" evidence="1">
    <location>
        <begin position="135"/>
        <end position="156"/>
    </location>
</feature>
<keyword evidence="2" id="KW-0732">Signal</keyword>
<sequence>MKMKKIITVLVLALGFTLTTHAQKGKHHNLEQFTTAQQTELAVKKMTLKLDLTTTQQGQIKPLLADKIAKRKVMHQKRKAMKEAGKKKGKLSANERFDREMKILDAKIAFKANMKRILNEKQYERFEKMSDRMMQKKHKKHSKNGKKEKRDKKRRK</sequence>
<evidence type="ECO:0000313" key="3">
    <source>
        <dbReference type="EMBL" id="SOU88807.1"/>
    </source>
</evidence>
<protein>
    <submittedName>
        <fullName evidence="3">Uncharacterized protein</fullName>
    </submittedName>
</protein>
<evidence type="ECO:0000256" key="2">
    <source>
        <dbReference type="SAM" id="SignalP"/>
    </source>
</evidence>
<evidence type="ECO:0000256" key="1">
    <source>
        <dbReference type="SAM" id="MobiDB-lite"/>
    </source>
</evidence>
<gene>
    <name evidence="3" type="ORF">TNO010_220248</name>
</gene>